<dbReference type="Pfam" id="PF13193">
    <property type="entry name" value="AMP-binding_C"/>
    <property type="match status" value="1"/>
</dbReference>
<dbReference type="Proteomes" id="UP000023464">
    <property type="component" value="Unassembled WGS sequence"/>
</dbReference>
<comment type="caution">
    <text evidence="4">The sequence shown here is derived from an EMBL/GenBank/DDBJ whole genome shotgun (WGS) entry which is preliminary data.</text>
</comment>
<dbReference type="EMBL" id="JFGV01000002">
    <property type="protein sequence ID" value="EYU17217.1"/>
    <property type="molecule type" value="Genomic_DNA"/>
</dbReference>
<dbReference type="SUPFAM" id="SSF47336">
    <property type="entry name" value="ACP-like"/>
    <property type="match status" value="1"/>
</dbReference>
<evidence type="ECO:0000256" key="2">
    <source>
        <dbReference type="ARBA" id="ARBA00022553"/>
    </source>
</evidence>
<dbReference type="GO" id="GO:0043041">
    <property type="term" value="P:amino acid activation for nonribosomal peptide biosynthetic process"/>
    <property type="evidence" value="ECO:0007669"/>
    <property type="project" value="TreeGrafter"/>
</dbReference>
<keyword evidence="5" id="KW-1185">Reference proteome</keyword>
<dbReference type="Gene3D" id="3.30.300.30">
    <property type="match status" value="1"/>
</dbReference>
<dbReference type="InterPro" id="IPR036736">
    <property type="entry name" value="ACP-like_sf"/>
</dbReference>
<protein>
    <submittedName>
        <fullName evidence="4">Non-ribosomal peptide synthase</fullName>
    </submittedName>
</protein>
<accession>A0A022PM89</accession>
<evidence type="ECO:0000259" key="3">
    <source>
        <dbReference type="PROSITE" id="PS50075"/>
    </source>
</evidence>
<keyword evidence="2" id="KW-0597">Phosphoprotein</keyword>
<proteinExistence type="predicted"/>
<dbReference type="AlphaFoldDB" id="A0A022PM89"/>
<dbReference type="InterPro" id="IPR009081">
    <property type="entry name" value="PP-bd_ACP"/>
</dbReference>
<dbReference type="Gene3D" id="1.10.1200.10">
    <property type="entry name" value="ACP-like"/>
    <property type="match status" value="1"/>
</dbReference>
<keyword evidence="1" id="KW-0596">Phosphopantetheine</keyword>
<dbReference type="PROSITE" id="PS00012">
    <property type="entry name" value="PHOSPHOPANTETHEINE"/>
    <property type="match status" value="1"/>
</dbReference>
<sequence length="276" mass="31468">MDTYLRPVPIGVKGEIYIAGPGVVRGYLNRPELTQERFIRNPFSSTDEIMYRTGDIACYLNDGNIEYFGRNDRQIQLRGFRIELKEIETMITALEGVLQSVVVVRGEGDNKYLSAYLVCSNVYVWSKIKIKEKLSYTLPEYMVPTTYTFLDFIPLTINGKVNYSLLPEPDRNDECSYVAPSNILEVKICQLLSQHLKLERVGIFDDFFQLGGNSILAVRLVAAMNDSLNMAVELSDIFLGRNVFGIAKMLQNREKIEDKIPKIFLRNKKNKGGLII</sequence>
<feature type="domain" description="Carrier" evidence="3">
    <location>
        <begin position="179"/>
        <end position="254"/>
    </location>
</feature>
<evidence type="ECO:0000313" key="4">
    <source>
        <dbReference type="EMBL" id="EYU17217.1"/>
    </source>
</evidence>
<dbReference type="InterPro" id="IPR025110">
    <property type="entry name" value="AMP-bd_C"/>
</dbReference>
<dbReference type="Pfam" id="PF00550">
    <property type="entry name" value="PP-binding"/>
    <property type="match status" value="1"/>
</dbReference>
<evidence type="ECO:0000256" key="1">
    <source>
        <dbReference type="ARBA" id="ARBA00022450"/>
    </source>
</evidence>
<dbReference type="InterPro" id="IPR006162">
    <property type="entry name" value="Ppantetheine_attach_site"/>
</dbReference>
<reference evidence="4 5" key="1">
    <citation type="submission" date="2014-03" db="EMBL/GenBank/DDBJ databases">
        <title>Draft Genome of Photorhabdus luminescens BA1, an Egyptian Isolate.</title>
        <authorList>
            <person name="Ghazal S."/>
            <person name="Hurst S.G.IV."/>
            <person name="Morris K."/>
            <person name="Thomas K."/>
            <person name="Tisa L.S."/>
        </authorList>
    </citation>
    <scope>NUCLEOTIDE SEQUENCE [LARGE SCALE GENOMIC DNA]</scope>
    <source>
        <strain evidence="4 5">BA1</strain>
    </source>
</reference>
<dbReference type="PROSITE" id="PS50075">
    <property type="entry name" value="CARRIER"/>
    <property type="match status" value="1"/>
</dbReference>
<dbReference type="SUPFAM" id="SSF56801">
    <property type="entry name" value="Acetyl-CoA synthetase-like"/>
    <property type="match status" value="1"/>
</dbReference>
<dbReference type="PATRIC" id="fig|1393736.3.peg.282"/>
<evidence type="ECO:0000313" key="5">
    <source>
        <dbReference type="Proteomes" id="UP000023464"/>
    </source>
</evidence>
<gene>
    <name evidence="4" type="ORF">BA1DRAFT_00277</name>
</gene>
<dbReference type="RefSeq" id="WP_072164748.1">
    <property type="nucleotide sequence ID" value="NZ_CAWLTM010000113.1"/>
</dbReference>
<dbReference type="InterPro" id="IPR045851">
    <property type="entry name" value="AMP-bd_C_sf"/>
</dbReference>
<name>A0A022PM89_9GAMM</name>
<dbReference type="Gene3D" id="2.30.38.10">
    <property type="entry name" value="Luciferase, Domain 3"/>
    <property type="match status" value="1"/>
</dbReference>
<organism evidence="4 5">
    <name type="scientific">Photorhabdus aegyptia</name>
    <dbReference type="NCBI Taxonomy" id="2805098"/>
    <lineage>
        <taxon>Bacteria</taxon>
        <taxon>Pseudomonadati</taxon>
        <taxon>Pseudomonadota</taxon>
        <taxon>Gammaproteobacteria</taxon>
        <taxon>Enterobacterales</taxon>
        <taxon>Morganellaceae</taxon>
        <taxon>Photorhabdus</taxon>
    </lineage>
</organism>
<dbReference type="GO" id="GO:0005737">
    <property type="term" value="C:cytoplasm"/>
    <property type="evidence" value="ECO:0007669"/>
    <property type="project" value="TreeGrafter"/>
</dbReference>
<dbReference type="GO" id="GO:0031177">
    <property type="term" value="F:phosphopantetheine binding"/>
    <property type="evidence" value="ECO:0007669"/>
    <property type="project" value="TreeGrafter"/>
</dbReference>
<dbReference type="GO" id="GO:0044550">
    <property type="term" value="P:secondary metabolite biosynthetic process"/>
    <property type="evidence" value="ECO:0007669"/>
    <property type="project" value="TreeGrafter"/>
</dbReference>
<dbReference type="PANTHER" id="PTHR45527:SF1">
    <property type="entry name" value="FATTY ACID SYNTHASE"/>
    <property type="match status" value="1"/>
</dbReference>
<dbReference type="PANTHER" id="PTHR45527">
    <property type="entry name" value="NONRIBOSOMAL PEPTIDE SYNTHETASE"/>
    <property type="match status" value="1"/>
</dbReference>